<dbReference type="PROSITE" id="PS50977">
    <property type="entry name" value="HTH_TETR_2"/>
    <property type="match status" value="1"/>
</dbReference>
<evidence type="ECO:0000256" key="3">
    <source>
        <dbReference type="ARBA" id="ARBA00023163"/>
    </source>
</evidence>
<evidence type="ECO:0000313" key="7">
    <source>
        <dbReference type="Proteomes" id="UP001611415"/>
    </source>
</evidence>
<dbReference type="Pfam" id="PF00440">
    <property type="entry name" value="TetR_N"/>
    <property type="match status" value="1"/>
</dbReference>
<keyword evidence="2 4" id="KW-0238">DNA-binding</keyword>
<dbReference type="PRINTS" id="PR00455">
    <property type="entry name" value="HTHTETR"/>
</dbReference>
<dbReference type="PANTHER" id="PTHR47506">
    <property type="entry name" value="TRANSCRIPTIONAL REGULATORY PROTEIN"/>
    <property type="match status" value="1"/>
</dbReference>
<dbReference type="InterPro" id="IPR009057">
    <property type="entry name" value="Homeodomain-like_sf"/>
</dbReference>
<organism evidence="6 7">
    <name type="scientific">Nocardia xishanensis</name>
    <dbReference type="NCBI Taxonomy" id="238964"/>
    <lineage>
        <taxon>Bacteria</taxon>
        <taxon>Bacillati</taxon>
        <taxon>Actinomycetota</taxon>
        <taxon>Actinomycetes</taxon>
        <taxon>Mycobacteriales</taxon>
        <taxon>Nocardiaceae</taxon>
        <taxon>Nocardia</taxon>
    </lineage>
</organism>
<evidence type="ECO:0000259" key="5">
    <source>
        <dbReference type="PROSITE" id="PS50977"/>
    </source>
</evidence>
<protein>
    <submittedName>
        <fullName evidence="6">TetR/AcrR family transcriptional regulator</fullName>
    </submittedName>
</protein>
<evidence type="ECO:0000256" key="4">
    <source>
        <dbReference type="PROSITE-ProRule" id="PRU00335"/>
    </source>
</evidence>
<keyword evidence="3" id="KW-0804">Transcription</keyword>
<dbReference type="SUPFAM" id="SSF46689">
    <property type="entry name" value="Homeodomain-like"/>
    <property type="match status" value="1"/>
</dbReference>
<keyword evidence="1" id="KW-0805">Transcription regulation</keyword>
<dbReference type="EMBL" id="JBIRYO010000006">
    <property type="protein sequence ID" value="MFI2473987.1"/>
    <property type="molecule type" value="Genomic_DNA"/>
</dbReference>
<sequence>MPRPAEPGRTALLSAGARVAEDKGLRGLSINAVVELAGMAKGTFYHHFSDRRSYVVALHRRYHDELTQTVAAAIAELPPGPERLRAGVAAYLDACLATRGTKAFLAQSRTDTDLLDEVHARNQLAAAALEPDLVDIGWPDPAAVAHLLVAMVAEIALTELYGEGPRPDLRAAALLLIESPPA</sequence>
<accession>A0ABW7WYQ9</accession>
<reference evidence="6 7" key="1">
    <citation type="submission" date="2024-10" db="EMBL/GenBank/DDBJ databases">
        <title>The Natural Products Discovery Center: Release of the First 8490 Sequenced Strains for Exploring Actinobacteria Biosynthetic Diversity.</title>
        <authorList>
            <person name="Kalkreuter E."/>
            <person name="Kautsar S.A."/>
            <person name="Yang D."/>
            <person name="Bader C.D."/>
            <person name="Teijaro C.N."/>
            <person name="Fluegel L."/>
            <person name="Davis C.M."/>
            <person name="Simpson J.R."/>
            <person name="Lauterbach L."/>
            <person name="Steele A.D."/>
            <person name="Gui C."/>
            <person name="Meng S."/>
            <person name="Li G."/>
            <person name="Viehrig K."/>
            <person name="Ye F."/>
            <person name="Su P."/>
            <person name="Kiefer A.F."/>
            <person name="Nichols A."/>
            <person name="Cepeda A.J."/>
            <person name="Yan W."/>
            <person name="Fan B."/>
            <person name="Jiang Y."/>
            <person name="Adhikari A."/>
            <person name="Zheng C.-J."/>
            <person name="Schuster L."/>
            <person name="Cowan T.M."/>
            <person name="Smanski M.J."/>
            <person name="Chevrette M.G."/>
            <person name="De Carvalho L.P.S."/>
            <person name="Shen B."/>
        </authorList>
    </citation>
    <scope>NUCLEOTIDE SEQUENCE [LARGE SCALE GENOMIC DNA]</scope>
    <source>
        <strain evidence="6 7">NPDC019275</strain>
    </source>
</reference>
<evidence type="ECO:0000256" key="1">
    <source>
        <dbReference type="ARBA" id="ARBA00023015"/>
    </source>
</evidence>
<dbReference type="PANTHER" id="PTHR47506:SF6">
    <property type="entry name" value="HTH-TYPE TRANSCRIPTIONAL REPRESSOR NEMR"/>
    <property type="match status" value="1"/>
</dbReference>
<proteinExistence type="predicted"/>
<comment type="caution">
    <text evidence="6">The sequence shown here is derived from an EMBL/GenBank/DDBJ whole genome shotgun (WGS) entry which is preliminary data.</text>
</comment>
<gene>
    <name evidence="6" type="ORF">ACH49W_11475</name>
</gene>
<dbReference type="RefSeq" id="WP_357401330.1">
    <property type="nucleotide sequence ID" value="NZ_JBEYCD010000002.1"/>
</dbReference>
<dbReference type="InterPro" id="IPR001647">
    <property type="entry name" value="HTH_TetR"/>
</dbReference>
<keyword evidence="7" id="KW-1185">Reference proteome</keyword>
<dbReference type="Proteomes" id="UP001611415">
    <property type="component" value="Unassembled WGS sequence"/>
</dbReference>
<dbReference type="Gene3D" id="1.10.357.10">
    <property type="entry name" value="Tetracycline Repressor, domain 2"/>
    <property type="match status" value="1"/>
</dbReference>
<feature type="DNA-binding region" description="H-T-H motif" evidence="4">
    <location>
        <begin position="29"/>
        <end position="48"/>
    </location>
</feature>
<name>A0ABW7WYQ9_9NOCA</name>
<feature type="domain" description="HTH tetR-type" evidence="5">
    <location>
        <begin position="6"/>
        <end position="66"/>
    </location>
</feature>
<evidence type="ECO:0000256" key="2">
    <source>
        <dbReference type="ARBA" id="ARBA00023125"/>
    </source>
</evidence>
<evidence type="ECO:0000313" key="6">
    <source>
        <dbReference type="EMBL" id="MFI2473987.1"/>
    </source>
</evidence>